<name>A0A6C0JAU6_9ZZZZ</name>
<proteinExistence type="predicted"/>
<evidence type="ECO:0000313" key="1">
    <source>
        <dbReference type="EMBL" id="QHU01058.1"/>
    </source>
</evidence>
<reference evidence="1" key="1">
    <citation type="journal article" date="2020" name="Nature">
        <title>Giant virus diversity and host interactions through global metagenomics.</title>
        <authorList>
            <person name="Schulz F."/>
            <person name="Roux S."/>
            <person name="Paez-Espino D."/>
            <person name="Jungbluth S."/>
            <person name="Walsh D.A."/>
            <person name="Denef V.J."/>
            <person name="McMahon K.D."/>
            <person name="Konstantinidis K.T."/>
            <person name="Eloe-Fadrosh E.A."/>
            <person name="Kyrpides N.C."/>
            <person name="Woyke T."/>
        </authorList>
    </citation>
    <scope>NUCLEOTIDE SEQUENCE</scope>
    <source>
        <strain evidence="1">GVMAG-M-3300025860-25</strain>
    </source>
</reference>
<sequence length="288" mass="33670">MARNIAKKIESIRVKFLVDSVNSNTDLGIQLKKTFEDVFNKKVNHFENTGGSLNDHYDLVIVCDDGSRFKCEEKGTNIYYQDFKEFTVPWSNSVQRFNGLGNKFSIGLKYATLWYNLVVSDKDLCTEYGIKSPIPSLDEWLKLDAFQCGNPKTSWGIELKTNYREKYNKSSMNGKLNSPKDYRLLVNQQFDFTYTDKIILIKETQGILDYIMDEKDCWLQTCGVIEDKINFKWHPKIISPKIIDIKLEWKEGADIYFIFITENEKYNFKCILRFGKGTGFSNIRFDIR</sequence>
<organism evidence="1">
    <name type="scientific">viral metagenome</name>
    <dbReference type="NCBI Taxonomy" id="1070528"/>
    <lineage>
        <taxon>unclassified sequences</taxon>
        <taxon>metagenomes</taxon>
        <taxon>organismal metagenomes</taxon>
    </lineage>
</organism>
<dbReference type="AlphaFoldDB" id="A0A6C0JAU6"/>
<protein>
    <submittedName>
        <fullName evidence="1">Uncharacterized protein</fullName>
    </submittedName>
</protein>
<accession>A0A6C0JAU6</accession>
<dbReference type="EMBL" id="MN740335">
    <property type="protein sequence ID" value="QHU01058.1"/>
    <property type="molecule type" value="Genomic_DNA"/>
</dbReference>